<proteinExistence type="predicted"/>
<dbReference type="AlphaFoldDB" id="A0A4Q7NBN4"/>
<organism evidence="2 3">
    <name type="scientific">Motilibacter rhizosphaerae</name>
    <dbReference type="NCBI Taxonomy" id="598652"/>
    <lineage>
        <taxon>Bacteria</taxon>
        <taxon>Bacillati</taxon>
        <taxon>Actinomycetota</taxon>
        <taxon>Actinomycetes</taxon>
        <taxon>Motilibacterales</taxon>
        <taxon>Motilibacteraceae</taxon>
        <taxon>Motilibacter</taxon>
    </lineage>
</organism>
<name>A0A4Q7NBN4_9ACTN</name>
<gene>
    <name evidence="2" type="ORF">EV189_3724</name>
</gene>
<dbReference type="SUPFAM" id="SSF48452">
    <property type="entry name" value="TPR-like"/>
    <property type="match status" value="1"/>
</dbReference>
<evidence type="ECO:0000313" key="3">
    <source>
        <dbReference type="Proteomes" id="UP000293638"/>
    </source>
</evidence>
<dbReference type="Gene3D" id="1.25.40.10">
    <property type="entry name" value="Tetratricopeptide repeat domain"/>
    <property type="match status" value="1"/>
</dbReference>
<feature type="region of interest" description="Disordered" evidence="1">
    <location>
        <begin position="228"/>
        <end position="258"/>
    </location>
</feature>
<evidence type="ECO:0000313" key="2">
    <source>
        <dbReference type="EMBL" id="RZS80240.1"/>
    </source>
</evidence>
<accession>A0A4Q7NBN4</accession>
<dbReference type="InterPro" id="IPR011990">
    <property type="entry name" value="TPR-like_helical_dom_sf"/>
</dbReference>
<dbReference type="EMBL" id="SGXD01000005">
    <property type="protein sequence ID" value="RZS80240.1"/>
    <property type="molecule type" value="Genomic_DNA"/>
</dbReference>
<keyword evidence="3" id="KW-1185">Reference proteome</keyword>
<protein>
    <recommendedName>
        <fullName evidence="4">Tetratricopeptide repeat protein</fullName>
    </recommendedName>
</protein>
<feature type="compositionally biased region" description="Low complexity" evidence="1">
    <location>
        <begin position="232"/>
        <end position="258"/>
    </location>
</feature>
<evidence type="ECO:0000256" key="1">
    <source>
        <dbReference type="SAM" id="MobiDB-lite"/>
    </source>
</evidence>
<dbReference type="RefSeq" id="WP_196788592.1">
    <property type="nucleotide sequence ID" value="NZ_SGXD01000005.1"/>
</dbReference>
<dbReference type="Proteomes" id="UP000293638">
    <property type="component" value="Unassembled WGS sequence"/>
</dbReference>
<reference evidence="2 3" key="1">
    <citation type="submission" date="2019-02" db="EMBL/GenBank/DDBJ databases">
        <title>Genomic Encyclopedia of Type Strains, Phase IV (KMG-IV): sequencing the most valuable type-strain genomes for metagenomic binning, comparative biology and taxonomic classification.</title>
        <authorList>
            <person name="Goeker M."/>
        </authorList>
    </citation>
    <scope>NUCLEOTIDE SEQUENCE [LARGE SCALE GENOMIC DNA]</scope>
    <source>
        <strain evidence="2 3">DSM 45622</strain>
    </source>
</reference>
<comment type="caution">
    <text evidence="2">The sequence shown here is derived from an EMBL/GenBank/DDBJ whole genome shotgun (WGS) entry which is preliminary data.</text>
</comment>
<evidence type="ECO:0008006" key="4">
    <source>
        <dbReference type="Google" id="ProtNLM"/>
    </source>
</evidence>
<sequence length="258" mass="27152">MIAELSSFPPRTATLLARHLVAAGVLLDEEPELAWAHASYVRGRAPRLASVREAAGLAAYAAGHYAEAMNELRAARRMTGSVALLPVLADLERALGRPERALEIAASDEARGLDADGLVEMRIVAAGARRDLGQLDAAVLTLQVPETRRSPRLAYAYADALLAAGRREDALAAFRQAAALDREGATDADERVAELEGVAIVDLEDDELDEEAVDALVLPAAGSSPLFEAPRAEQVPEAPPAAGGAPAAVFLPPQDEQD</sequence>